<comment type="caution">
    <text evidence="2">The sequence shown here is derived from an EMBL/GenBank/DDBJ whole genome shotgun (WGS) entry which is preliminary data.</text>
</comment>
<dbReference type="Proteomes" id="UP001363151">
    <property type="component" value="Unassembled WGS sequence"/>
</dbReference>
<evidence type="ECO:0008006" key="4">
    <source>
        <dbReference type="Google" id="ProtNLM"/>
    </source>
</evidence>
<feature type="compositionally biased region" description="Polar residues" evidence="1">
    <location>
        <begin position="1"/>
        <end position="12"/>
    </location>
</feature>
<reference evidence="2 3" key="1">
    <citation type="submission" date="2024-03" db="EMBL/GenBank/DDBJ databases">
        <title>Aureococcus anophagefferens CCMP1851 and Kratosvirus quantuckense: Draft genome of a second virus-susceptible host strain in the model system.</title>
        <authorList>
            <person name="Chase E."/>
            <person name="Truchon A.R."/>
            <person name="Schepens W."/>
            <person name="Wilhelm S.W."/>
        </authorList>
    </citation>
    <scope>NUCLEOTIDE SEQUENCE [LARGE SCALE GENOMIC DNA]</scope>
    <source>
        <strain evidence="2 3">CCMP1851</strain>
    </source>
</reference>
<protein>
    <recommendedName>
        <fullName evidence="4">SEP domain-containing protein</fullName>
    </recommendedName>
</protein>
<dbReference type="EMBL" id="JBBJCI010000023">
    <property type="protein sequence ID" value="KAK7254660.1"/>
    <property type="molecule type" value="Genomic_DNA"/>
</dbReference>
<gene>
    <name evidence="2" type="ORF">SO694_00010361</name>
</gene>
<proteinExistence type="predicted"/>
<feature type="compositionally biased region" description="Polar residues" evidence="1">
    <location>
        <begin position="26"/>
        <end position="35"/>
    </location>
</feature>
<evidence type="ECO:0000256" key="1">
    <source>
        <dbReference type="SAM" id="MobiDB-lite"/>
    </source>
</evidence>
<name>A0ABR1GEY2_AURAN</name>
<keyword evidence="3" id="KW-1185">Reference proteome</keyword>
<evidence type="ECO:0000313" key="3">
    <source>
        <dbReference type="Proteomes" id="UP001363151"/>
    </source>
</evidence>
<accession>A0ABR1GEY2</accession>
<organism evidence="2 3">
    <name type="scientific">Aureococcus anophagefferens</name>
    <name type="common">Harmful bloom alga</name>
    <dbReference type="NCBI Taxonomy" id="44056"/>
    <lineage>
        <taxon>Eukaryota</taxon>
        <taxon>Sar</taxon>
        <taxon>Stramenopiles</taxon>
        <taxon>Ochrophyta</taxon>
        <taxon>Pelagophyceae</taxon>
        <taxon>Pelagomonadales</taxon>
        <taxon>Pelagomonadaceae</taxon>
        <taxon>Aureococcus</taxon>
    </lineage>
</organism>
<feature type="region of interest" description="Disordered" evidence="1">
    <location>
        <begin position="1"/>
        <end position="37"/>
    </location>
</feature>
<evidence type="ECO:0000313" key="2">
    <source>
        <dbReference type="EMBL" id="KAK7254660.1"/>
    </source>
</evidence>
<sequence>MKRSTSMTSPPTATRRCLEPAPMDSSAVTGCSSARQAEARPDQRVLAAVLDALIGTTAATDALPAAPRQLRLETEERVAEAVARAGAPRSFTVCLWSDGFTVRAEGLPAAPPVSRGNVVGLADFAEPAGPLQSYGDHLPFLRAIRDGEVPPQFLPGGDVVRLDVEDYLPCSYAQCRHLLDAAPAHVAPRLPAAELRAKRLARFAT</sequence>